<dbReference type="InterPro" id="IPR031599">
    <property type="entry name" value="ABC_tran_2"/>
</dbReference>
<comment type="caution">
    <text evidence="2">The sequence shown here is derived from an EMBL/GenBank/DDBJ whole genome shotgun (WGS) entry which is preliminary data.</text>
</comment>
<keyword evidence="1" id="KW-0812">Transmembrane</keyword>
<feature type="transmembrane region" description="Helical" evidence="1">
    <location>
        <begin position="369"/>
        <end position="390"/>
    </location>
</feature>
<feature type="transmembrane region" description="Helical" evidence="1">
    <location>
        <begin position="443"/>
        <end position="465"/>
    </location>
</feature>
<feature type="transmembrane region" description="Helical" evidence="1">
    <location>
        <begin position="67"/>
        <end position="95"/>
    </location>
</feature>
<feature type="transmembrane region" description="Helical" evidence="1">
    <location>
        <begin position="411"/>
        <end position="437"/>
    </location>
</feature>
<feature type="transmembrane region" description="Helical" evidence="1">
    <location>
        <begin position="144"/>
        <end position="177"/>
    </location>
</feature>
<dbReference type="EMBL" id="RBZP01000014">
    <property type="protein sequence ID" value="RKQ31246.1"/>
    <property type="molecule type" value="Genomic_DNA"/>
</dbReference>
<evidence type="ECO:0000313" key="3">
    <source>
        <dbReference type="Proteomes" id="UP000269301"/>
    </source>
</evidence>
<keyword evidence="1" id="KW-1133">Transmembrane helix</keyword>
<keyword evidence="3" id="KW-1185">Reference proteome</keyword>
<dbReference type="OrthoDB" id="138672at2"/>
<feature type="transmembrane region" description="Helical" evidence="1">
    <location>
        <begin position="514"/>
        <end position="536"/>
    </location>
</feature>
<dbReference type="AlphaFoldDB" id="A0A494ZWZ9"/>
<feature type="transmembrane region" description="Helical" evidence="1">
    <location>
        <begin position="28"/>
        <end position="47"/>
    </location>
</feature>
<evidence type="ECO:0000313" key="2">
    <source>
        <dbReference type="EMBL" id="RKQ31246.1"/>
    </source>
</evidence>
<feature type="transmembrane region" description="Helical" evidence="1">
    <location>
        <begin position="246"/>
        <end position="276"/>
    </location>
</feature>
<name>A0A494ZWZ9_9BACI</name>
<accession>A0A494ZWZ9</accession>
<proteinExistence type="predicted"/>
<dbReference type="Pfam" id="PF16949">
    <property type="entry name" value="ABC_tran_2"/>
    <property type="match status" value="1"/>
</dbReference>
<keyword evidence="1" id="KW-0472">Membrane</keyword>
<dbReference type="RefSeq" id="WP_121205094.1">
    <property type="nucleotide sequence ID" value="NZ_RBZP01000014.1"/>
</dbReference>
<organism evidence="2 3">
    <name type="scientific">Oceanobacillus halophilus</name>
    <dbReference type="NCBI Taxonomy" id="930130"/>
    <lineage>
        <taxon>Bacteria</taxon>
        <taxon>Bacillati</taxon>
        <taxon>Bacillota</taxon>
        <taxon>Bacilli</taxon>
        <taxon>Bacillales</taxon>
        <taxon>Bacillaceae</taxon>
        <taxon>Oceanobacillus</taxon>
    </lineage>
</organism>
<dbReference type="Proteomes" id="UP000269301">
    <property type="component" value="Unassembled WGS sequence"/>
</dbReference>
<protein>
    <submittedName>
        <fullName evidence="2">Uncharacterized protein</fullName>
    </submittedName>
</protein>
<feature type="transmembrane region" description="Helical" evidence="1">
    <location>
        <begin position="485"/>
        <end position="508"/>
    </location>
</feature>
<sequence>MMHKTFLLAKTMLKMQYRNPDRKASQTFMYIFSFIILLPILFVYIDIMRGLVQSLYQAFEPIGQESVILGLLFLTLHFLLFFISMLTILTTFYFSEDIESFIPFPFEPYQLLISKAINPFIYLYITASALYLPFYFFYGTISGASILYFIVGIILLLLTPIVPFSLAAILIMFVMRFVNVAKNKDRSKVIAGIATLVFIIGINVLVRINTNDDAFIENMVMFLQEQDGLLQMLTGFYPPAYLSTKVLIGIATGVGVLSLLGVITLCILGFVLFLWLGQLLYLKGVLGVNTGNKKSFSEKKINKSLHNNSVWISYIKKELKTIIRTPTFLMQCIVQSLFGPFFLVIILMLDFGNNSLANFSEAFSEKSMILTLFMVSIFILGANPTSYTSISREGKNWYTNLFLPIKPKQIVLSKIGVASLIDLLTIGLLLTIMLFFLHVPGEILAIWLFLTLLGSIYTSSMGTYLDFLNPKLNWTDEQELFKMRFIGLVALLFTAGIFGIIVLILWNIQYFQGSLQIAGILFLCLTSGITIIQKLLTHKIKKKYHLHY</sequence>
<gene>
    <name evidence="2" type="ORF">D8M06_14320</name>
</gene>
<feature type="transmembrane region" description="Helical" evidence="1">
    <location>
        <begin position="116"/>
        <end position="138"/>
    </location>
</feature>
<feature type="transmembrane region" description="Helical" evidence="1">
    <location>
        <begin position="328"/>
        <end position="349"/>
    </location>
</feature>
<feature type="transmembrane region" description="Helical" evidence="1">
    <location>
        <begin position="189"/>
        <end position="208"/>
    </location>
</feature>
<evidence type="ECO:0000256" key="1">
    <source>
        <dbReference type="SAM" id="Phobius"/>
    </source>
</evidence>
<reference evidence="2 3" key="1">
    <citation type="journal article" date="2016" name="Int. J. Syst. Evol. Microbiol.">
        <title>Oceanobacillus halophilus sp. nov., a novel moderately halophilic bacterium from a hypersaline lake.</title>
        <authorList>
            <person name="Amoozegar M.A."/>
            <person name="Bagheri M."/>
            <person name="Makhdoumi A."/>
            <person name="Nikou M.M."/>
            <person name="Fazeli S.A.S."/>
            <person name="Schumann P."/>
            <person name="Sproer C."/>
            <person name="Sanchez-Porro C."/>
            <person name="Ventosa A."/>
        </authorList>
    </citation>
    <scope>NUCLEOTIDE SEQUENCE [LARGE SCALE GENOMIC DNA]</scope>
    <source>
        <strain evidence="2 3">DSM 23996</strain>
    </source>
</reference>